<protein>
    <recommendedName>
        <fullName evidence="2">WKF domain-containing protein</fullName>
    </recommendedName>
</protein>
<dbReference type="OrthoDB" id="10261563at2759"/>
<feature type="compositionally biased region" description="Basic residues" evidence="1">
    <location>
        <begin position="9"/>
        <end position="19"/>
    </location>
</feature>
<dbReference type="Proteomes" id="UP000076727">
    <property type="component" value="Unassembled WGS sequence"/>
</dbReference>
<feature type="compositionally biased region" description="Basic residues" evidence="1">
    <location>
        <begin position="48"/>
        <end position="58"/>
    </location>
</feature>
<feature type="compositionally biased region" description="Acidic residues" evidence="1">
    <location>
        <begin position="23"/>
        <end position="33"/>
    </location>
</feature>
<dbReference type="STRING" id="1314783.A0A165SYF8"/>
<feature type="region of interest" description="Disordered" evidence="1">
    <location>
        <begin position="1"/>
        <end position="99"/>
    </location>
</feature>
<proteinExistence type="predicted"/>
<dbReference type="InterPro" id="IPR019327">
    <property type="entry name" value="WKF"/>
</dbReference>
<evidence type="ECO:0000313" key="3">
    <source>
        <dbReference type="EMBL" id="KZT72670.1"/>
    </source>
</evidence>
<accession>A0A165SYF8</accession>
<organism evidence="3 4">
    <name type="scientific">Daedalea quercina L-15889</name>
    <dbReference type="NCBI Taxonomy" id="1314783"/>
    <lineage>
        <taxon>Eukaryota</taxon>
        <taxon>Fungi</taxon>
        <taxon>Dikarya</taxon>
        <taxon>Basidiomycota</taxon>
        <taxon>Agaricomycotina</taxon>
        <taxon>Agaricomycetes</taxon>
        <taxon>Polyporales</taxon>
        <taxon>Fomitopsis</taxon>
    </lineage>
</organism>
<dbReference type="PANTHER" id="PTHR22306:SF2">
    <property type="entry name" value="CHROMOSOME 7 OPEN READING FRAME 50"/>
    <property type="match status" value="1"/>
</dbReference>
<name>A0A165SYF8_9APHY</name>
<keyword evidence="4" id="KW-1185">Reference proteome</keyword>
<evidence type="ECO:0000313" key="4">
    <source>
        <dbReference type="Proteomes" id="UP000076727"/>
    </source>
</evidence>
<dbReference type="EMBL" id="KV429040">
    <property type="protein sequence ID" value="KZT72670.1"/>
    <property type="molecule type" value="Genomic_DNA"/>
</dbReference>
<reference evidence="3 4" key="1">
    <citation type="journal article" date="2016" name="Mol. Biol. Evol.">
        <title>Comparative Genomics of Early-Diverging Mushroom-Forming Fungi Provides Insights into the Origins of Lignocellulose Decay Capabilities.</title>
        <authorList>
            <person name="Nagy L.G."/>
            <person name="Riley R."/>
            <person name="Tritt A."/>
            <person name="Adam C."/>
            <person name="Daum C."/>
            <person name="Floudas D."/>
            <person name="Sun H."/>
            <person name="Yadav J.S."/>
            <person name="Pangilinan J."/>
            <person name="Larsson K.H."/>
            <person name="Matsuura K."/>
            <person name="Barry K."/>
            <person name="Labutti K."/>
            <person name="Kuo R."/>
            <person name="Ohm R.A."/>
            <person name="Bhattacharya S.S."/>
            <person name="Shirouzu T."/>
            <person name="Yoshinaga Y."/>
            <person name="Martin F.M."/>
            <person name="Grigoriev I.V."/>
            <person name="Hibbett D.S."/>
        </authorList>
    </citation>
    <scope>NUCLEOTIDE SEQUENCE [LARGE SCALE GENOMIC DNA]</scope>
    <source>
        <strain evidence="3 4">L-15889</strain>
    </source>
</reference>
<evidence type="ECO:0000259" key="2">
    <source>
        <dbReference type="Pfam" id="PF10180"/>
    </source>
</evidence>
<feature type="compositionally biased region" description="Basic and acidic residues" evidence="1">
    <location>
        <begin position="70"/>
        <end position="79"/>
    </location>
</feature>
<dbReference type="AlphaFoldDB" id="A0A165SYF8"/>
<feature type="domain" description="WKF" evidence="2">
    <location>
        <begin position="111"/>
        <end position="171"/>
    </location>
</feature>
<dbReference type="PANTHER" id="PTHR22306">
    <property type="entry name" value="CHROMOSOME 7 OPEN READING FRAME 50"/>
    <property type="match status" value="1"/>
</dbReference>
<sequence length="224" mass="24503">MSAVVERRKDKKSKKRKHKGSDGDEEDKEEIDEVAAKEVPSASDAAKKSKKEKKRKRDARAEGNAAAVETGDHTPADAPKKKKRKHGKTGFTNPAEDEGLSEQACKALQYAFNQVDDPGSWKFNKARQNWLVRNLWSQQAIPDAYMPLLTQYLAGVKGGVREALVKTCRDVLNEDASSLADKTAGAEPATKDAKPEQLSTIAADETKRTRAAAVLTVLSDNNLS</sequence>
<gene>
    <name evidence="3" type="ORF">DAEQUDRAFT_595102</name>
</gene>
<feature type="region of interest" description="Disordered" evidence="1">
    <location>
        <begin position="178"/>
        <end position="205"/>
    </location>
</feature>
<dbReference type="Pfam" id="PF10180">
    <property type="entry name" value="WKF"/>
    <property type="match status" value="1"/>
</dbReference>
<evidence type="ECO:0000256" key="1">
    <source>
        <dbReference type="SAM" id="MobiDB-lite"/>
    </source>
</evidence>